<evidence type="ECO:0000256" key="4">
    <source>
        <dbReference type="ARBA" id="ARBA00023239"/>
    </source>
</evidence>
<comment type="caution">
    <text evidence="6">The sequence shown here is derived from an EMBL/GenBank/DDBJ whole genome shotgun (WGS) entry which is preliminary data.</text>
</comment>
<protein>
    <submittedName>
        <fullName evidence="6">GFA family protein</fullName>
    </submittedName>
</protein>
<name>A0ABT4M1H6_9BURK</name>
<sequence>MKGKCLCGAIEVTAPDREQIGLCHCAICRRWSGGPMFAVHCGDGVGFPGGEARTYRSSDWAERGFCPTCGTHLFYRLLSGNEYILPAGLFQDRMFTLVHEVFIDEKPSYYELKNQTKKITGKQVFERFAARESSRRSGRPPGAAGT</sequence>
<keyword evidence="3" id="KW-0862">Zinc</keyword>
<dbReference type="Gene3D" id="3.90.1590.10">
    <property type="entry name" value="glutathione-dependent formaldehyde- activating enzyme (gfa)"/>
    <property type="match status" value="1"/>
</dbReference>
<accession>A0ABT4M1H6</accession>
<dbReference type="Pfam" id="PF04828">
    <property type="entry name" value="GFA"/>
    <property type="match status" value="1"/>
</dbReference>
<dbReference type="Proteomes" id="UP001068379">
    <property type="component" value="Unassembled WGS sequence"/>
</dbReference>
<dbReference type="InterPro" id="IPR011057">
    <property type="entry name" value="Mss4-like_sf"/>
</dbReference>
<evidence type="ECO:0000256" key="3">
    <source>
        <dbReference type="ARBA" id="ARBA00022833"/>
    </source>
</evidence>
<dbReference type="SUPFAM" id="SSF51316">
    <property type="entry name" value="Mss4-like"/>
    <property type="match status" value="1"/>
</dbReference>
<dbReference type="PANTHER" id="PTHR33337">
    <property type="entry name" value="GFA DOMAIN-CONTAINING PROTEIN"/>
    <property type="match status" value="1"/>
</dbReference>
<keyword evidence="7" id="KW-1185">Reference proteome</keyword>
<proteinExistence type="inferred from homology"/>
<dbReference type="EMBL" id="JAPWHE010000002">
    <property type="protein sequence ID" value="MCZ4329172.1"/>
    <property type="molecule type" value="Genomic_DNA"/>
</dbReference>
<comment type="similarity">
    <text evidence="1">Belongs to the Gfa family.</text>
</comment>
<organism evidence="6 7">
    <name type="scientific">Castellaniella denitrificans</name>
    <dbReference type="NCBI Taxonomy" id="56119"/>
    <lineage>
        <taxon>Bacteria</taxon>
        <taxon>Pseudomonadati</taxon>
        <taxon>Pseudomonadota</taxon>
        <taxon>Betaproteobacteria</taxon>
        <taxon>Burkholderiales</taxon>
        <taxon>Alcaligenaceae</taxon>
        <taxon>Castellaniella</taxon>
    </lineage>
</organism>
<reference evidence="6" key="1">
    <citation type="submission" date="2022-12" db="EMBL/GenBank/DDBJ databases">
        <title>Bacterial isolates from different developmental stages of Nematostella vectensis.</title>
        <authorList>
            <person name="Fraune S."/>
        </authorList>
    </citation>
    <scope>NUCLEOTIDE SEQUENCE</scope>
    <source>
        <strain evidence="6">G21619-S1</strain>
    </source>
</reference>
<evidence type="ECO:0000313" key="7">
    <source>
        <dbReference type="Proteomes" id="UP001068379"/>
    </source>
</evidence>
<gene>
    <name evidence="6" type="ORF">O4H32_04265</name>
</gene>
<keyword evidence="4" id="KW-0456">Lyase</keyword>
<evidence type="ECO:0000256" key="2">
    <source>
        <dbReference type="ARBA" id="ARBA00022723"/>
    </source>
</evidence>
<dbReference type="PROSITE" id="PS51891">
    <property type="entry name" value="CENP_V_GFA"/>
    <property type="match status" value="1"/>
</dbReference>
<dbReference type="PANTHER" id="PTHR33337:SF40">
    <property type="entry name" value="CENP-V_GFA DOMAIN-CONTAINING PROTEIN-RELATED"/>
    <property type="match status" value="1"/>
</dbReference>
<evidence type="ECO:0000259" key="5">
    <source>
        <dbReference type="PROSITE" id="PS51891"/>
    </source>
</evidence>
<feature type="domain" description="CENP-V/GFA" evidence="5">
    <location>
        <begin position="1"/>
        <end position="111"/>
    </location>
</feature>
<keyword evidence="2" id="KW-0479">Metal-binding</keyword>
<evidence type="ECO:0000313" key="6">
    <source>
        <dbReference type="EMBL" id="MCZ4329172.1"/>
    </source>
</evidence>
<dbReference type="InterPro" id="IPR006913">
    <property type="entry name" value="CENP-V/GFA"/>
</dbReference>
<dbReference type="RefSeq" id="WP_269357029.1">
    <property type="nucleotide sequence ID" value="NZ_JAPWHE010000002.1"/>
</dbReference>
<evidence type="ECO:0000256" key="1">
    <source>
        <dbReference type="ARBA" id="ARBA00005495"/>
    </source>
</evidence>